<dbReference type="InterPro" id="IPR054174">
    <property type="entry name" value="Alpha-amylase-like_C"/>
</dbReference>
<evidence type="ECO:0000256" key="4">
    <source>
        <dbReference type="SAM" id="Phobius"/>
    </source>
</evidence>
<keyword evidence="7" id="KW-0378">Hydrolase</keyword>
<dbReference type="SUPFAM" id="SSF51445">
    <property type="entry name" value="(Trans)glycosidases"/>
    <property type="match status" value="1"/>
</dbReference>
<dbReference type="InterPro" id="IPR013780">
    <property type="entry name" value="Glyco_hydro_b"/>
</dbReference>
<dbReference type="SMART" id="SM00642">
    <property type="entry name" value="Aamy"/>
    <property type="match status" value="1"/>
</dbReference>
<dbReference type="Pfam" id="PF22026">
    <property type="entry name" value="Alpha-amylase_C_2"/>
    <property type="match status" value="1"/>
</dbReference>
<reference evidence="7 8" key="1">
    <citation type="submission" date="2023-07" db="EMBL/GenBank/DDBJ databases">
        <title>Novel species in genus Planococcus.</title>
        <authorList>
            <person name="Ning S."/>
        </authorList>
    </citation>
    <scope>NUCLEOTIDE SEQUENCE [LARGE SCALE GENOMIC DNA]</scope>
    <source>
        <strain evidence="7 8">N017</strain>
    </source>
</reference>
<keyword evidence="4" id="KW-0472">Membrane</keyword>
<dbReference type="Gene3D" id="3.20.20.80">
    <property type="entry name" value="Glycosidases"/>
    <property type="match status" value="1"/>
</dbReference>
<protein>
    <submittedName>
        <fullName evidence="7">Alpha-amylase family glycosyl hydrolase</fullName>
    </submittedName>
</protein>
<organism evidence="7 8">
    <name type="scientific">Planococcus shenhongbingii</name>
    <dbReference type="NCBI Taxonomy" id="3058398"/>
    <lineage>
        <taxon>Bacteria</taxon>
        <taxon>Bacillati</taxon>
        <taxon>Bacillota</taxon>
        <taxon>Bacilli</taxon>
        <taxon>Bacillales</taxon>
        <taxon>Caryophanaceae</taxon>
        <taxon>Planococcus</taxon>
    </lineage>
</organism>
<dbReference type="PANTHER" id="PTHR10357:SF215">
    <property type="entry name" value="ALPHA-AMYLASE 1"/>
    <property type="match status" value="1"/>
</dbReference>
<dbReference type="Proteomes" id="UP001172142">
    <property type="component" value="Unassembled WGS sequence"/>
</dbReference>
<dbReference type="Gene3D" id="2.60.40.1180">
    <property type="entry name" value="Golgi alpha-mannosidase II"/>
    <property type="match status" value="1"/>
</dbReference>
<evidence type="ECO:0000256" key="5">
    <source>
        <dbReference type="SAM" id="SignalP"/>
    </source>
</evidence>
<dbReference type="SUPFAM" id="SSF51011">
    <property type="entry name" value="Glycosyl hydrolase domain"/>
    <property type="match status" value="1"/>
</dbReference>
<feature type="signal peptide" evidence="5">
    <location>
        <begin position="1"/>
        <end position="24"/>
    </location>
</feature>
<keyword evidence="2" id="KW-0479">Metal-binding</keyword>
<comment type="caution">
    <text evidence="7">The sequence shown here is derived from an EMBL/GenBank/DDBJ whole genome shotgun (WGS) entry which is preliminary data.</text>
</comment>
<name>A0ABT8N963_9BACL</name>
<evidence type="ECO:0000313" key="8">
    <source>
        <dbReference type="Proteomes" id="UP001172142"/>
    </source>
</evidence>
<comment type="cofactor">
    <cofactor evidence="1">
        <name>Ca(2+)</name>
        <dbReference type="ChEBI" id="CHEBI:29108"/>
    </cofactor>
</comment>
<dbReference type="GO" id="GO:0016787">
    <property type="term" value="F:hydrolase activity"/>
    <property type="evidence" value="ECO:0007669"/>
    <property type="project" value="UniProtKB-KW"/>
</dbReference>
<keyword evidence="3 5" id="KW-0732">Signal</keyword>
<dbReference type="Pfam" id="PF00128">
    <property type="entry name" value="Alpha-amylase"/>
    <property type="match status" value="1"/>
</dbReference>
<proteinExistence type="predicted"/>
<dbReference type="EMBL" id="JAUJWU010000001">
    <property type="protein sequence ID" value="MDN7244421.1"/>
    <property type="molecule type" value="Genomic_DNA"/>
</dbReference>
<evidence type="ECO:0000256" key="3">
    <source>
        <dbReference type="ARBA" id="ARBA00022729"/>
    </source>
</evidence>
<keyword evidence="4" id="KW-1133">Transmembrane helix</keyword>
<evidence type="ECO:0000313" key="7">
    <source>
        <dbReference type="EMBL" id="MDN7244421.1"/>
    </source>
</evidence>
<accession>A0ABT8N963</accession>
<evidence type="ECO:0000259" key="6">
    <source>
        <dbReference type="SMART" id="SM00642"/>
    </source>
</evidence>
<keyword evidence="4" id="KW-0812">Transmembrane</keyword>
<dbReference type="InterPro" id="IPR006047">
    <property type="entry name" value="GH13_cat_dom"/>
</dbReference>
<feature type="transmembrane region" description="Helical" evidence="4">
    <location>
        <begin position="447"/>
        <end position="467"/>
    </location>
</feature>
<sequence>MKAKWILGFLAGMLALSPIQPAAAAEEQAIEDEIIYDVLVDRYFNKQIQNDYEVDALDPAVFNGGDFAGIVDQLLHVKEMGFTLLSIGPVFASDTYDGKQVLDYTQLERHFGTEEELKNLIKEVHEQDLKVMVDVPTQNVSKDHIWATENPKWFTGNEDGTLSLDTANPEVQEALILALSEFINQYDVDGLRLQDADRLDSGFIEDFSKAMKDIRDIYLINDVEMKPAPGLDAVVLPGAEEVLRNSYKQFDRDTSKMPAVLKESEGNLIRMDSLRSSRFIADVVEERGFPPTRMRLMLTQLLTMPGIPVIQYGTETVMNGATLPESHQILDLAVDEEMIDHITNLNTLRNSSPALRSGETEVLIEEDGWIVYKRFNDKETWIVAINNTSSTKSINLPADVIGSDKELQGLFESDRVRQEANGEYRISMDREIAETFHVTEETGFNKAYIAALAVVYLVFMVFLWIVWRKGKQRKADEAAKKLR</sequence>
<evidence type="ECO:0000256" key="2">
    <source>
        <dbReference type="ARBA" id="ARBA00022723"/>
    </source>
</evidence>
<feature type="domain" description="Glycosyl hydrolase family 13 catalytic" evidence="6">
    <location>
        <begin position="37"/>
        <end position="349"/>
    </location>
</feature>
<keyword evidence="8" id="KW-1185">Reference proteome</keyword>
<feature type="chain" id="PRO_5045762271" evidence="5">
    <location>
        <begin position="25"/>
        <end position="483"/>
    </location>
</feature>
<dbReference type="RefSeq" id="WP_300989817.1">
    <property type="nucleotide sequence ID" value="NZ_CP129235.1"/>
</dbReference>
<dbReference type="InterPro" id="IPR017853">
    <property type="entry name" value="GH"/>
</dbReference>
<gene>
    <name evidence="7" type="ORF">QWY13_02865</name>
</gene>
<evidence type="ECO:0000256" key="1">
    <source>
        <dbReference type="ARBA" id="ARBA00001913"/>
    </source>
</evidence>
<dbReference type="PANTHER" id="PTHR10357">
    <property type="entry name" value="ALPHA-AMYLASE FAMILY MEMBER"/>
    <property type="match status" value="1"/>
</dbReference>